<evidence type="ECO:0000256" key="1">
    <source>
        <dbReference type="ARBA" id="ARBA00004651"/>
    </source>
</evidence>
<evidence type="ECO:0000313" key="10">
    <source>
        <dbReference type="EMBL" id="HHQ80931.1"/>
    </source>
</evidence>
<dbReference type="Pfam" id="PF12704">
    <property type="entry name" value="MacB_PCD"/>
    <property type="match status" value="1"/>
</dbReference>
<comment type="subcellular location">
    <subcellularLocation>
        <location evidence="1">Cell membrane</location>
        <topology evidence="1">Multi-pass membrane protein</topology>
    </subcellularLocation>
</comment>
<dbReference type="InterPro" id="IPR003838">
    <property type="entry name" value="ABC3_permease_C"/>
</dbReference>
<evidence type="ECO:0000259" key="9">
    <source>
        <dbReference type="Pfam" id="PF12704"/>
    </source>
</evidence>
<evidence type="ECO:0000256" key="3">
    <source>
        <dbReference type="ARBA" id="ARBA00022692"/>
    </source>
</evidence>
<comment type="similarity">
    <text evidence="6">Belongs to the ABC-4 integral membrane protein family.</text>
</comment>
<feature type="transmembrane region" description="Helical" evidence="7">
    <location>
        <begin position="21"/>
        <end position="42"/>
    </location>
</feature>
<evidence type="ECO:0000256" key="7">
    <source>
        <dbReference type="SAM" id="Phobius"/>
    </source>
</evidence>
<dbReference type="PANTHER" id="PTHR30572:SF4">
    <property type="entry name" value="ABC TRANSPORTER PERMEASE YTRF"/>
    <property type="match status" value="1"/>
</dbReference>
<dbReference type="AlphaFoldDB" id="A0A7J3ZLF3"/>
<comment type="caution">
    <text evidence="10">The sequence shown here is derived from an EMBL/GenBank/DDBJ whole genome shotgun (WGS) entry which is preliminary data.</text>
</comment>
<keyword evidence="4 7" id="KW-1133">Transmembrane helix</keyword>
<evidence type="ECO:0000259" key="8">
    <source>
        <dbReference type="Pfam" id="PF02687"/>
    </source>
</evidence>
<organism evidence="10">
    <name type="scientific">Fervidicoccus fontis</name>
    <dbReference type="NCBI Taxonomy" id="683846"/>
    <lineage>
        <taxon>Archaea</taxon>
        <taxon>Thermoproteota</taxon>
        <taxon>Thermoprotei</taxon>
        <taxon>Fervidicoccales</taxon>
        <taxon>Fervidicoccaceae</taxon>
        <taxon>Fervidicoccus</taxon>
    </lineage>
</organism>
<sequence>MKIHDYAWWAVRSLRYNRLRALLTALGIVIGVAAIISLQAIGHGFQDAIFNQLFKLNPDVIFVLPKVGTLTDIDVTRLHGIDGVSKVVPVVSGSVQVRGSAGYKMFELAGVKGSDLPYLIRGADLLAGRIYDAEFEALVGYKVANPPDLPYPFLTLGTVVNVRGLTEEGEERLMSLRVVGIYEPIGASVLFDPDRTVFVDISTAKELLGRSSYSVILVLVSDPALLDAVASRMNLLYGGRLDIFSASQVKKIYDNIATQINNFLLGIAFISLVVAGVGIANIMMINVVERTREIGVLKALGFTNRDVLLMFLSESVSIGVIGSIVGVAVSIVLAHLASYTLTFEYSGYRITGYVHAAPEFSLQQFALAVFFGILVSLVSGAYPAYRAAKLDPVVAIRYE</sequence>
<keyword evidence="2" id="KW-1003">Cell membrane</keyword>
<gene>
    <name evidence="10" type="ORF">ENM78_05740</name>
</gene>
<dbReference type="GO" id="GO:0022857">
    <property type="term" value="F:transmembrane transporter activity"/>
    <property type="evidence" value="ECO:0007669"/>
    <property type="project" value="TreeGrafter"/>
</dbReference>
<evidence type="ECO:0000256" key="4">
    <source>
        <dbReference type="ARBA" id="ARBA00022989"/>
    </source>
</evidence>
<name>A0A7J3ZLF3_9CREN</name>
<feature type="transmembrane region" description="Helical" evidence="7">
    <location>
        <begin position="263"/>
        <end position="288"/>
    </location>
</feature>
<accession>A0A7J3ZLF3</accession>
<protein>
    <submittedName>
        <fullName evidence="10">ABC transporter permease</fullName>
    </submittedName>
</protein>
<dbReference type="EMBL" id="DRZC01000079">
    <property type="protein sequence ID" value="HHQ80931.1"/>
    <property type="molecule type" value="Genomic_DNA"/>
</dbReference>
<dbReference type="InterPro" id="IPR025857">
    <property type="entry name" value="MacB_PCD"/>
</dbReference>
<keyword evidence="5 7" id="KW-0472">Membrane</keyword>
<feature type="domain" description="MacB-like periplasmic core" evidence="9">
    <location>
        <begin position="22"/>
        <end position="233"/>
    </location>
</feature>
<reference evidence="10" key="1">
    <citation type="journal article" date="2020" name="mSystems">
        <title>Genome- and Community-Level Interaction Insights into Carbon Utilization and Element Cycling Functions of Hydrothermarchaeota in Hydrothermal Sediment.</title>
        <authorList>
            <person name="Zhou Z."/>
            <person name="Liu Y."/>
            <person name="Xu W."/>
            <person name="Pan J."/>
            <person name="Luo Z.H."/>
            <person name="Li M."/>
        </authorList>
    </citation>
    <scope>NUCLEOTIDE SEQUENCE [LARGE SCALE GENOMIC DNA]</scope>
    <source>
        <strain evidence="10">SpSt-1116</strain>
    </source>
</reference>
<proteinExistence type="inferred from homology"/>
<evidence type="ECO:0000256" key="5">
    <source>
        <dbReference type="ARBA" id="ARBA00023136"/>
    </source>
</evidence>
<feature type="domain" description="ABC3 transporter permease C-terminal" evidence="8">
    <location>
        <begin position="267"/>
        <end position="392"/>
    </location>
</feature>
<dbReference type="Pfam" id="PF02687">
    <property type="entry name" value="FtsX"/>
    <property type="match status" value="1"/>
</dbReference>
<evidence type="ECO:0000256" key="6">
    <source>
        <dbReference type="ARBA" id="ARBA00038076"/>
    </source>
</evidence>
<evidence type="ECO:0000256" key="2">
    <source>
        <dbReference type="ARBA" id="ARBA00022475"/>
    </source>
</evidence>
<keyword evidence="3 7" id="KW-0812">Transmembrane</keyword>
<dbReference type="GO" id="GO:0005886">
    <property type="term" value="C:plasma membrane"/>
    <property type="evidence" value="ECO:0007669"/>
    <property type="project" value="UniProtKB-SubCell"/>
</dbReference>
<dbReference type="PANTHER" id="PTHR30572">
    <property type="entry name" value="MEMBRANE COMPONENT OF TRANSPORTER-RELATED"/>
    <property type="match status" value="1"/>
</dbReference>
<dbReference type="InterPro" id="IPR050250">
    <property type="entry name" value="Macrolide_Exporter_MacB"/>
</dbReference>
<feature type="transmembrane region" description="Helical" evidence="7">
    <location>
        <begin position="308"/>
        <end position="341"/>
    </location>
</feature>
<feature type="transmembrane region" description="Helical" evidence="7">
    <location>
        <begin position="361"/>
        <end position="382"/>
    </location>
</feature>